<dbReference type="OrthoDB" id="127107at2"/>
<keyword evidence="1" id="KW-0175">Coiled coil</keyword>
<dbReference type="InterPro" id="IPR011444">
    <property type="entry name" value="DUF1549"/>
</dbReference>
<feature type="domain" description="DUF1549" evidence="3">
    <location>
        <begin position="149"/>
        <end position="358"/>
    </location>
</feature>
<evidence type="ECO:0000259" key="5">
    <source>
        <dbReference type="Pfam" id="PF07635"/>
    </source>
</evidence>
<dbReference type="Pfam" id="PF07635">
    <property type="entry name" value="PSCyt1"/>
    <property type="match status" value="1"/>
</dbReference>
<dbReference type="AlphaFoldDB" id="A0A5C5VEI3"/>
<accession>A0A5C5VEI3</accession>
<comment type="caution">
    <text evidence="6">The sequence shown here is derived from an EMBL/GenBank/DDBJ whole genome shotgun (WGS) entry which is preliminary data.</text>
</comment>
<feature type="chain" id="PRO_5022719141" evidence="2">
    <location>
        <begin position="20"/>
        <end position="816"/>
    </location>
</feature>
<dbReference type="InterPro" id="IPR022655">
    <property type="entry name" value="DUF1553"/>
</dbReference>
<sequence precursor="true">MLRLAVYLALVGVAFPAAADVNFSRDIRPLLSQKCFHCHGPDEGDRQVGLRLDAADGEEGAYRELAGVSAILPGDPEASEVWRRIASTDKSERMPPLDSHLDPLTVEQQELVRRWIEEGANYERFWSFTPPKRVGPKSPVDNDWSGKTIDRFVLDRLDEEGLSPNERADKRTLIRRVTLDLTGLPPTLSEIQEFVADQRPDAYDRLVDRLLASPHYGEHMARYWLDLVRFADTNGRHHDHYREMTPYRDWVIRAFNDNLPFDDFTRYQIAGDLLDGADGDGPSTDQLIASGFNRLHLIIDVGTALPEESFFNNVVDRVSAVGTAFMGLTLQCASCHDHKYDPIKQKDFYQLYAFFNNFDGAPETGGRGTEDFARGLQPPYLELPTPKQSAELGRLAAEIAAAEADLDRLKAQQHEAADAPLDQVITTADAGDAVAAAEKRLKDLRERRKRVTRKVPATLVMRERDEPRPAYVMIRGAYDNPGERVERDVPAFLPVMKPTDSLRTRRDLAEWLVDPGNPLTARVTVNRFWQQFFGVGLVKTSEDFGAQGEWPSHPELLDRLALDFVESGWDVKSLVRAIVLSAAYQQDSRAPREQYRQDPRNRLLARGSRYRLDAEVIRDQLLSISGLLNTQMYGKSIRFPQPDGLWKIVTMPSSNPRTFRADEGDAIYRRSVYAFWKRGLPPPQMTIFDAPNRDSCIARRERTNTPLQALLLMNEELHFAAARSYAQQLNSREDLSPEQRLATAYEAITAQKPEPEVREKLIAAWRDFRTQYRDDPRAANELLADAQIPTEERAELAADTMVIHSLFNLDAAKTRE</sequence>
<evidence type="ECO:0000313" key="7">
    <source>
        <dbReference type="Proteomes" id="UP000316714"/>
    </source>
</evidence>
<dbReference type="Pfam" id="PF07587">
    <property type="entry name" value="PSD1"/>
    <property type="match status" value="1"/>
</dbReference>
<dbReference type="InterPro" id="IPR011429">
    <property type="entry name" value="Cyt_c_Planctomycete-type"/>
</dbReference>
<dbReference type="Pfam" id="PF07583">
    <property type="entry name" value="PSCyt2"/>
    <property type="match status" value="1"/>
</dbReference>
<name>A0A5C5VEI3_9BACT</name>
<dbReference type="PANTHER" id="PTHR35889:SF3">
    <property type="entry name" value="F-BOX DOMAIN-CONTAINING PROTEIN"/>
    <property type="match status" value="1"/>
</dbReference>
<protein>
    <submittedName>
        <fullName evidence="6">Planctomycete cytochrome C</fullName>
    </submittedName>
</protein>
<dbReference type="RefSeq" id="WP_146563563.1">
    <property type="nucleotide sequence ID" value="NZ_SIHJ01000001.1"/>
</dbReference>
<proteinExistence type="predicted"/>
<keyword evidence="2" id="KW-0732">Signal</keyword>
<gene>
    <name evidence="6" type="ORF">KOR34_14670</name>
</gene>
<evidence type="ECO:0000259" key="4">
    <source>
        <dbReference type="Pfam" id="PF07587"/>
    </source>
</evidence>
<reference evidence="6 7" key="1">
    <citation type="submission" date="2019-02" db="EMBL/GenBank/DDBJ databases">
        <title>Deep-cultivation of Planctomycetes and their phenomic and genomic characterization uncovers novel biology.</title>
        <authorList>
            <person name="Wiegand S."/>
            <person name="Jogler M."/>
            <person name="Boedeker C."/>
            <person name="Pinto D."/>
            <person name="Vollmers J."/>
            <person name="Rivas-Marin E."/>
            <person name="Kohn T."/>
            <person name="Peeters S.H."/>
            <person name="Heuer A."/>
            <person name="Rast P."/>
            <person name="Oberbeckmann S."/>
            <person name="Bunk B."/>
            <person name="Jeske O."/>
            <person name="Meyerdierks A."/>
            <person name="Storesund J.E."/>
            <person name="Kallscheuer N."/>
            <person name="Luecker S."/>
            <person name="Lage O.M."/>
            <person name="Pohl T."/>
            <person name="Merkel B.J."/>
            <person name="Hornburger P."/>
            <person name="Mueller R.-W."/>
            <person name="Bruemmer F."/>
            <person name="Labrenz M."/>
            <person name="Spormann A.M."/>
            <person name="Op Den Camp H."/>
            <person name="Overmann J."/>
            <person name="Amann R."/>
            <person name="Jetten M.S.M."/>
            <person name="Mascher T."/>
            <person name="Medema M.H."/>
            <person name="Devos D.P."/>
            <person name="Kaster A.-K."/>
            <person name="Ovreas L."/>
            <person name="Rohde M."/>
            <person name="Galperin M.Y."/>
            <person name="Jogler C."/>
        </authorList>
    </citation>
    <scope>NUCLEOTIDE SEQUENCE [LARGE SCALE GENOMIC DNA]</scope>
    <source>
        <strain evidence="6 7">KOR34</strain>
    </source>
</reference>
<evidence type="ECO:0000313" key="6">
    <source>
        <dbReference type="EMBL" id="TWT36561.1"/>
    </source>
</evidence>
<feature type="domain" description="DUF1553" evidence="4">
    <location>
        <begin position="504"/>
        <end position="761"/>
    </location>
</feature>
<dbReference type="EMBL" id="SIHJ01000001">
    <property type="protein sequence ID" value="TWT36561.1"/>
    <property type="molecule type" value="Genomic_DNA"/>
</dbReference>
<evidence type="ECO:0000256" key="2">
    <source>
        <dbReference type="SAM" id="SignalP"/>
    </source>
</evidence>
<keyword evidence="7" id="KW-1185">Reference proteome</keyword>
<feature type="domain" description="Cytochrome C Planctomycete-type" evidence="5">
    <location>
        <begin position="35"/>
        <end position="98"/>
    </location>
</feature>
<organism evidence="6 7">
    <name type="scientific">Posidoniimonas corsicana</name>
    <dbReference type="NCBI Taxonomy" id="1938618"/>
    <lineage>
        <taxon>Bacteria</taxon>
        <taxon>Pseudomonadati</taxon>
        <taxon>Planctomycetota</taxon>
        <taxon>Planctomycetia</taxon>
        <taxon>Pirellulales</taxon>
        <taxon>Lacipirellulaceae</taxon>
        <taxon>Posidoniimonas</taxon>
    </lineage>
</organism>
<evidence type="ECO:0000259" key="3">
    <source>
        <dbReference type="Pfam" id="PF07583"/>
    </source>
</evidence>
<evidence type="ECO:0000256" key="1">
    <source>
        <dbReference type="SAM" id="Coils"/>
    </source>
</evidence>
<dbReference type="Proteomes" id="UP000316714">
    <property type="component" value="Unassembled WGS sequence"/>
</dbReference>
<feature type="coiled-coil region" evidence="1">
    <location>
        <begin position="392"/>
        <end position="454"/>
    </location>
</feature>
<dbReference type="PANTHER" id="PTHR35889">
    <property type="entry name" value="CYCLOINULO-OLIGOSACCHARIDE FRUCTANOTRANSFERASE-RELATED"/>
    <property type="match status" value="1"/>
</dbReference>
<feature type="signal peptide" evidence="2">
    <location>
        <begin position="1"/>
        <end position="19"/>
    </location>
</feature>